<dbReference type="AlphaFoldDB" id="A0A6G0WNX9"/>
<name>A0A6G0WNX9_9STRA</name>
<comment type="caution">
    <text evidence="3">The sequence shown here is derived from an EMBL/GenBank/DDBJ whole genome shotgun (WGS) entry which is preliminary data.</text>
</comment>
<proteinExistence type="predicted"/>
<keyword evidence="1" id="KW-1133">Transmembrane helix</keyword>
<feature type="transmembrane region" description="Helical" evidence="1">
    <location>
        <begin position="621"/>
        <end position="639"/>
    </location>
</feature>
<keyword evidence="1" id="KW-0472">Membrane</keyword>
<evidence type="ECO:0000256" key="2">
    <source>
        <dbReference type="SAM" id="SignalP"/>
    </source>
</evidence>
<organism evidence="3 4">
    <name type="scientific">Aphanomyces euteiches</name>
    <dbReference type="NCBI Taxonomy" id="100861"/>
    <lineage>
        <taxon>Eukaryota</taxon>
        <taxon>Sar</taxon>
        <taxon>Stramenopiles</taxon>
        <taxon>Oomycota</taxon>
        <taxon>Saprolegniomycetes</taxon>
        <taxon>Saprolegniales</taxon>
        <taxon>Verrucalvaceae</taxon>
        <taxon>Aphanomyces</taxon>
    </lineage>
</organism>
<evidence type="ECO:0000313" key="3">
    <source>
        <dbReference type="EMBL" id="KAF0729031.1"/>
    </source>
</evidence>
<gene>
    <name evidence="3" type="ORF">Ae201684_013330</name>
</gene>
<keyword evidence="1" id="KW-0812">Transmembrane</keyword>
<dbReference type="EMBL" id="VJMJ01000170">
    <property type="protein sequence ID" value="KAF0729031.1"/>
    <property type="molecule type" value="Genomic_DNA"/>
</dbReference>
<dbReference type="VEuPathDB" id="FungiDB:AeMF1_012924"/>
<protein>
    <submittedName>
        <fullName evidence="3">Uncharacterized protein</fullName>
    </submittedName>
</protein>
<accession>A0A6G0WNX9</accession>
<keyword evidence="4" id="KW-1185">Reference proteome</keyword>
<dbReference type="Proteomes" id="UP000481153">
    <property type="component" value="Unassembled WGS sequence"/>
</dbReference>
<evidence type="ECO:0000313" key="4">
    <source>
        <dbReference type="Proteomes" id="UP000481153"/>
    </source>
</evidence>
<sequence>MKVINLVASLVSLTLVHAQCGGIGDIFDYSLPMFKCFDQGNASAFMANPASASAADLAQICQNDDCKTAFNAFNTQVCNRTDDSMAKYYNCGPICNTTHILPLNGALTKCAYAVNVSTAITLNPYWISPYKFNQMCQINECKNAFKTIAALSCALPNEAIRAYFTCTPPVCTANDWYIYNAALQKCAQSANSTTIASNPFGASAQTIAQLCTISDCKKTFQALWNLPCTFPNENLRTNYFCGPNVCNANQLSVLEAPLAKCGQALGSSSLSTNVIWYDGATIDQLCKYDDCRTAFKSIATLSCPLPNETIRTNFNCPPSACNDVDLAPYADAFSKCVVKTDSVSFATNPFGASADTIAKYCKIDECKSVFKSMATLPCIFPNESTRSSFNCISVCNANDLAPLTTSLAKCTQHGGSTSVTSNPFGASTAAIAQTCPIDNCKTAFKSIADLPCAFPNETLRSSFNCIRADCNANDFTSLQPTLTKCGQSITTVVDFDTNIMMASADAINKFCKYDSCRAAFKSIAALSCALYNESTRVNFNCTPVACEINDLLPVASSFSKCAVSINSMSFSSSPFSISADTIAQYCNVDVCKPVLQFMASRQCILPDESLRKNLNCTASASFVHIPGVVVLVASLLAILI</sequence>
<feature type="chain" id="PRO_5026175525" evidence="2">
    <location>
        <begin position="19"/>
        <end position="640"/>
    </location>
</feature>
<reference evidence="3 4" key="1">
    <citation type="submission" date="2019-07" db="EMBL/GenBank/DDBJ databases">
        <title>Genomics analysis of Aphanomyces spp. identifies a new class of oomycete effector associated with host adaptation.</title>
        <authorList>
            <person name="Gaulin E."/>
        </authorList>
    </citation>
    <scope>NUCLEOTIDE SEQUENCE [LARGE SCALE GENOMIC DNA]</scope>
    <source>
        <strain evidence="3 4">ATCC 201684</strain>
    </source>
</reference>
<feature type="signal peptide" evidence="2">
    <location>
        <begin position="1"/>
        <end position="18"/>
    </location>
</feature>
<evidence type="ECO:0000256" key="1">
    <source>
        <dbReference type="SAM" id="Phobius"/>
    </source>
</evidence>
<keyword evidence="2" id="KW-0732">Signal</keyword>